<reference evidence="5 6" key="1">
    <citation type="submission" date="2019-02" db="EMBL/GenBank/DDBJ databases">
        <title>Draft genome sequences of novel Actinobacteria.</title>
        <authorList>
            <person name="Sahin N."/>
            <person name="Ay H."/>
            <person name="Saygin H."/>
        </authorList>
    </citation>
    <scope>NUCLEOTIDE SEQUENCE [LARGE SCALE GENOMIC DNA]</scope>
    <source>
        <strain evidence="5 6">KC201</strain>
    </source>
</reference>
<dbReference type="InterPro" id="IPR002346">
    <property type="entry name" value="Mopterin_DH_FAD-bd"/>
</dbReference>
<protein>
    <submittedName>
        <fullName evidence="5">Xanthine dehydrogenase family protein subunit M</fullName>
    </submittedName>
</protein>
<dbReference type="OrthoDB" id="9814706at2"/>
<dbReference type="Gene3D" id="3.30.465.10">
    <property type="match status" value="1"/>
</dbReference>
<dbReference type="InterPro" id="IPR051312">
    <property type="entry name" value="Diverse_Substr_Oxidored"/>
</dbReference>
<dbReference type="SMART" id="SM01092">
    <property type="entry name" value="CO_deh_flav_C"/>
    <property type="match status" value="1"/>
</dbReference>
<evidence type="ECO:0000256" key="3">
    <source>
        <dbReference type="ARBA" id="ARBA00023002"/>
    </source>
</evidence>
<feature type="domain" description="FAD-binding PCMH-type" evidence="4">
    <location>
        <begin position="1"/>
        <end position="163"/>
    </location>
</feature>
<dbReference type="Proteomes" id="UP000295157">
    <property type="component" value="Unassembled WGS sequence"/>
</dbReference>
<dbReference type="SUPFAM" id="SSF56176">
    <property type="entry name" value="FAD-binding/transporter-associated domain-like"/>
    <property type="match status" value="1"/>
</dbReference>
<dbReference type="InterPro" id="IPR016167">
    <property type="entry name" value="FAD-bd_PCMH_sub1"/>
</dbReference>
<keyword evidence="1" id="KW-0285">Flavoprotein</keyword>
<evidence type="ECO:0000256" key="2">
    <source>
        <dbReference type="ARBA" id="ARBA00022827"/>
    </source>
</evidence>
<dbReference type="GO" id="GO:0016491">
    <property type="term" value="F:oxidoreductase activity"/>
    <property type="evidence" value="ECO:0007669"/>
    <property type="project" value="UniProtKB-KW"/>
</dbReference>
<evidence type="ECO:0000313" key="6">
    <source>
        <dbReference type="Proteomes" id="UP000295157"/>
    </source>
</evidence>
<name>A0A4R4N9U3_9ACTN</name>
<keyword evidence="3" id="KW-0560">Oxidoreductase</keyword>
<dbReference type="Gene3D" id="3.30.390.50">
    <property type="entry name" value="CO dehydrogenase flavoprotein, C-terminal domain"/>
    <property type="match status" value="1"/>
</dbReference>
<comment type="caution">
    <text evidence="5">The sequence shown here is derived from an EMBL/GenBank/DDBJ whole genome shotgun (WGS) entry which is preliminary data.</text>
</comment>
<gene>
    <name evidence="5" type="ORF">E1267_18375</name>
</gene>
<organism evidence="5 6">
    <name type="scientific">Nonomuraea longispora</name>
    <dbReference type="NCBI Taxonomy" id="1848320"/>
    <lineage>
        <taxon>Bacteria</taxon>
        <taxon>Bacillati</taxon>
        <taxon>Actinomycetota</taxon>
        <taxon>Actinomycetes</taxon>
        <taxon>Streptosporangiales</taxon>
        <taxon>Streptosporangiaceae</taxon>
        <taxon>Nonomuraea</taxon>
    </lineage>
</organism>
<evidence type="ECO:0000259" key="4">
    <source>
        <dbReference type="PROSITE" id="PS51387"/>
    </source>
</evidence>
<accession>A0A4R4N9U3</accession>
<dbReference type="SUPFAM" id="SSF55447">
    <property type="entry name" value="CO dehydrogenase flavoprotein C-terminal domain-like"/>
    <property type="match status" value="1"/>
</dbReference>
<dbReference type="PROSITE" id="PS51387">
    <property type="entry name" value="FAD_PCMH"/>
    <property type="match status" value="1"/>
</dbReference>
<sequence>MAIQAVHVPESLDDVIACSARGGRIMGGGTALMPLVNSGAAAVTELVSLRRAGLCGIEVAEGVATIGAAATLAAVGEHPRLAFLRPALRTIASPTIRNQATVGGNLFVAQPYGDLGVCLLALDATCEIAGPDGRRDAPVADVLAAGTAAGEVVAAIRITLPEPGAWHYHKAMRRRLNSASIVTVASVAAPGGRRIVLGGVAPRPVRAFSAERLLDGRPLTPENLTEAGEAARADIDPFDDAYASAWYRARVLPVHLRRAFLP</sequence>
<proteinExistence type="predicted"/>
<dbReference type="EMBL" id="SMJZ01000064">
    <property type="protein sequence ID" value="TDC05771.1"/>
    <property type="molecule type" value="Genomic_DNA"/>
</dbReference>
<dbReference type="PANTHER" id="PTHR42659:SF2">
    <property type="entry name" value="XANTHINE DEHYDROGENASE SUBUNIT C-RELATED"/>
    <property type="match status" value="1"/>
</dbReference>
<dbReference type="GO" id="GO:0071949">
    <property type="term" value="F:FAD binding"/>
    <property type="evidence" value="ECO:0007669"/>
    <property type="project" value="InterPro"/>
</dbReference>
<dbReference type="InterPro" id="IPR036318">
    <property type="entry name" value="FAD-bd_PCMH-like_sf"/>
</dbReference>
<dbReference type="AlphaFoldDB" id="A0A4R4N9U3"/>
<keyword evidence="2" id="KW-0274">FAD</keyword>
<dbReference type="InterPro" id="IPR016169">
    <property type="entry name" value="FAD-bd_PCMH_sub2"/>
</dbReference>
<dbReference type="Pfam" id="PF03450">
    <property type="entry name" value="CO_deh_flav_C"/>
    <property type="match status" value="1"/>
</dbReference>
<dbReference type="InterPro" id="IPR016166">
    <property type="entry name" value="FAD-bd_PCMH"/>
</dbReference>
<dbReference type="InterPro" id="IPR036683">
    <property type="entry name" value="CO_DH_flav_C_dom_sf"/>
</dbReference>
<evidence type="ECO:0000313" key="5">
    <source>
        <dbReference type="EMBL" id="TDC05771.1"/>
    </source>
</evidence>
<dbReference type="Gene3D" id="3.30.43.10">
    <property type="entry name" value="Uridine Diphospho-n-acetylenolpyruvylglucosamine Reductase, domain 2"/>
    <property type="match status" value="1"/>
</dbReference>
<dbReference type="InterPro" id="IPR005107">
    <property type="entry name" value="CO_DH_flav_C"/>
</dbReference>
<dbReference type="PANTHER" id="PTHR42659">
    <property type="entry name" value="XANTHINE DEHYDROGENASE SUBUNIT C-RELATED"/>
    <property type="match status" value="1"/>
</dbReference>
<evidence type="ECO:0000256" key="1">
    <source>
        <dbReference type="ARBA" id="ARBA00022630"/>
    </source>
</evidence>
<dbReference type="Pfam" id="PF00941">
    <property type="entry name" value="FAD_binding_5"/>
    <property type="match status" value="1"/>
</dbReference>
<dbReference type="RefSeq" id="WP_132333798.1">
    <property type="nucleotide sequence ID" value="NZ_SMJZ01000064.1"/>
</dbReference>
<keyword evidence="6" id="KW-1185">Reference proteome</keyword>